<evidence type="ECO:0000256" key="2">
    <source>
        <dbReference type="ARBA" id="ARBA00008537"/>
    </source>
</evidence>
<dbReference type="EMBL" id="LDQC01000071">
    <property type="protein sequence ID" value="KTR04132.1"/>
    <property type="molecule type" value="Genomic_DNA"/>
</dbReference>
<evidence type="ECO:0000256" key="4">
    <source>
        <dbReference type="ARBA" id="ARBA00022475"/>
    </source>
</evidence>
<evidence type="ECO:0000256" key="3">
    <source>
        <dbReference type="ARBA" id="ARBA00022448"/>
    </source>
</evidence>
<dbReference type="GO" id="GO:0005886">
    <property type="term" value="C:plasma membrane"/>
    <property type="evidence" value="ECO:0007669"/>
    <property type="project" value="UniProtKB-SubCell"/>
</dbReference>
<dbReference type="OrthoDB" id="7375466at2"/>
<evidence type="ECO:0000256" key="6">
    <source>
        <dbReference type="ARBA" id="ARBA00022989"/>
    </source>
</evidence>
<dbReference type="InterPro" id="IPR036259">
    <property type="entry name" value="MFS_trans_sf"/>
</dbReference>
<dbReference type="Pfam" id="PF07690">
    <property type="entry name" value="MFS_1"/>
    <property type="match status" value="1"/>
</dbReference>
<evidence type="ECO:0000256" key="1">
    <source>
        <dbReference type="ARBA" id="ARBA00004651"/>
    </source>
</evidence>
<dbReference type="Proteomes" id="UP000078252">
    <property type="component" value="Unassembled WGS sequence"/>
</dbReference>
<dbReference type="InterPro" id="IPR011701">
    <property type="entry name" value="MFS"/>
</dbReference>
<dbReference type="Gene3D" id="1.20.1720.10">
    <property type="entry name" value="Multidrug resistance protein D"/>
    <property type="match status" value="1"/>
</dbReference>
<dbReference type="PANTHER" id="PTHR42718:SF9">
    <property type="entry name" value="MAJOR FACILITATOR SUPERFAMILY MULTIDRUG TRANSPORTER MFSC"/>
    <property type="match status" value="1"/>
</dbReference>
<evidence type="ECO:0000313" key="11">
    <source>
        <dbReference type="Proteomes" id="UP000078252"/>
    </source>
</evidence>
<keyword evidence="4" id="KW-1003">Cell membrane</keyword>
<feature type="transmembrane region" description="Helical" evidence="8">
    <location>
        <begin position="21"/>
        <end position="42"/>
    </location>
</feature>
<comment type="similarity">
    <text evidence="2">Belongs to the major facilitator superfamily. EmrB family.</text>
</comment>
<feature type="transmembrane region" description="Helical" evidence="8">
    <location>
        <begin position="294"/>
        <end position="319"/>
    </location>
</feature>
<accession>A0A175RMT3</accession>
<dbReference type="STRING" id="33881.NS184_12640"/>
<dbReference type="InterPro" id="IPR004638">
    <property type="entry name" value="EmrB-like"/>
</dbReference>
<feature type="transmembrane region" description="Helical" evidence="8">
    <location>
        <begin position="62"/>
        <end position="78"/>
    </location>
</feature>
<feature type="transmembrane region" description="Helical" evidence="8">
    <location>
        <begin position="111"/>
        <end position="132"/>
    </location>
</feature>
<name>A0A175RMT3_9MICO</name>
<proteinExistence type="inferred from homology"/>
<reference evidence="10 11" key="1">
    <citation type="journal article" date="2016" name="Front. Microbiol.">
        <title>Genomic Resource of Rice Seed Associated Bacteria.</title>
        <authorList>
            <person name="Midha S."/>
            <person name="Bansal K."/>
            <person name="Sharma S."/>
            <person name="Kumar N."/>
            <person name="Patil P.P."/>
            <person name="Chaudhry V."/>
            <person name="Patil P.B."/>
        </authorList>
    </citation>
    <scope>NUCLEOTIDE SEQUENCE [LARGE SCALE GENOMIC DNA]</scope>
    <source>
        <strain evidence="10 11">NS184</strain>
    </source>
</reference>
<keyword evidence="3" id="KW-0813">Transport</keyword>
<dbReference type="PROSITE" id="PS50850">
    <property type="entry name" value="MFS"/>
    <property type="match status" value="1"/>
</dbReference>
<keyword evidence="6 8" id="KW-1133">Transmembrane helix</keyword>
<feature type="transmembrane region" description="Helical" evidence="8">
    <location>
        <begin position="172"/>
        <end position="194"/>
    </location>
</feature>
<dbReference type="CDD" id="cd17321">
    <property type="entry name" value="MFS_MMR_MDR_like"/>
    <property type="match status" value="1"/>
</dbReference>
<dbReference type="NCBIfam" id="TIGR00711">
    <property type="entry name" value="efflux_EmrB"/>
    <property type="match status" value="1"/>
</dbReference>
<evidence type="ECO:0000313" key="10">
    <source>
        <dbReference type="EMBL" id="KTR04132.1"/>
    </source>
</evidence>
<feature type="transmembrane region" description="Helical" evidence="8">
    <location>
        <begin position="506"/>
        <end position="525"/>
    </location>
</feature>
<feature type="transmembrane region" description="Helical" evidence="8">
    <location>
        <begin position="325"/>
        <end position="348"/>
    </location>
</feature>
<dbReference type="Gene3D" id="1.20.1250.20">
    <property type="entry name" value="MFS general substrate transporter like domains"/>
    <property type="match status" value="1"/>
</dbReference>
<feature type="transmembrane region" description="Helical" evidence="8">
    <location>
        <begin position="432"/>
        <end position="453"/>
    </location>
</feature>
<evidence type="ECO:0000256" key="8">
    <source>
        <dbReference type="SAM" id="Phobius"/>
    </source>
</evidence>
<evidence type="ECO:0000259" key="9">
    <source>
        <dbReference type="PROSITE" id="PS50850"/>
    </source>
</evidence>
<keyword evidence="7 8" id="KW-0472">Membrane</keyword>
<dbReference type="PATRIC" id="fig|33881.3.peg.2939"/>
<dbReference type="SUPFAM" id="SSF103473">
    <property type="entry name" value="MFS general substrate transporter"/>
    <property type="match status" value="1"/>
</dbReference>
<protein>
    <submittedName>
        <fullName evidence="10">Multidrug transporter</fullName>
    </submittedName>
</protein>
<organism evidence="10 11">
    <name type="scientific">Curtobacterium luteum</name>
    <dbReference type="NCBI Taxonomy" id="33881"/>
    <lineage>
        <taxon>Bacteria</taxon>
        <taxon>Bacillati</taxon>
        <taxon>Actinomycetota</taxon>
        <taxon>Actinomycetes</taxon>
        <taxon>Micrococcales</taxon>
        <taxon>Microbacteriaceae</taxon>
        <taxon>Curtobacterium</taxon>
    </lineage>
</organism>
<feature type="transmembrane region" description="Helical" evidence="8">
    <location>
        <begin position="144"/>
        <end position="166"/>
    </location>
</feature>
<dbReference type="AlphaFoldDB" id="A0A175RMT3"/>
<feature type="transmembrane region" description="Helical" evidence="8">
    <location>
        <begin position="206"/>
        <end position="226"/>
    </location>
</feature>
<dbReference type="InterPro" id="IPR020846">
    <property type="entry name" value="MFS_dom"/>
</dbReference>
<feature type="domain" description="Major facilitator superfamily (MFS) profile" evidence="9">
    <location>
        <begin position="20"/>
        <end position="530"/>
    </location>
</feature>
<gene>
    <name evidence="10" type="ORF">NS184_12640</name>
</gene>
<evidence type="ECO:0000256" key="7">
    <source>
        <dbReference type="ARBA" id="ARBA00023136"/>
    </source>
</evidence>
<keyword evidence="5 8" id="KW-0812">Transmembrane</keyword>
<dbReference type="PANTHER" id="PTHR42718">
    <property type="entry name" value="MAJOR FACILITATOR SUPERFAMILY MULTIDRUG TRANSPORTER MFSC"/>
    <property type="match status" value="1"/>
</dbReference>
<feature type="transmembrane region" description="Helical" evidence="8">
    <location>
        <begin position="85"/>
        <end position="105"/>
    </location>
</feature>
<feature type="transmembrane region" description="Helical" evidence="8">
    <location>
        <begin position="385"/>
        <end position="411"/>
    </location>
</feature>
<evidence type="ECO:0000256" key="5">
    <source>
        <dbReference type="ARBA" id="ARBA00022692"/>
    </source>
</evidence>
<comment type="caution">
    <text evidence="10">The sequence shown here is derived from an EMBL/GenBank/DDBJ whole genome shotgun (WGS) entry which is preliminary data.</text>
</comment>
<feature type="transmembrane region" description="Helical" evidence="8">
    <location>
        <begin position="360"/>
        <end position="379"/>
    </location>
</feature>
<feature type="transmembrane region" description="Helical" evidence="8">
    <location>
        <begin position="254"/>
        <end position="273"/>
    </location>
</feature>
<dbReference type="GO" id="GO:0022857">
    <property type="term" value="F:transmembrane transporter activity"/>
    <property type="evidence" value="ECO:0007669"/>
    <property type="project" value="InterPro"/>
</dbReference>
<comment type="subcellular location">
    <subcellularLocation>
        <location evidence="1">Cell membrane</location>
        <topology evidence="1">Multi-pass membrane protein</topology>
    </subcellularLocation>
</comment>
<sequence>MDPTTRSEHDEHPDRRRWVGLVVISVAVSLIIVDSTIVNVAVPSIVRDLDIGSTAVQWVQESYTLVFAALLLVFGSLADRLGRRLLMVSGVAVFAAASVLAALAPTGELLVLARIVQGVGGAMVLPTTLSLVNANFTGRERGIAFAVWGSTIGGMVAVGPLLGGWLTTSFSWRWAFGINIPLGVAIVVCAILFVRESRDAVHAGRIDVVGAVLSVVTSASLVFGLIEGRTYGWWTNAERLRIGDWSWPGPLSPIPYAFALTVVAGVLFVLWTLRRQRAGRSTLIALDLFGIASFRGGSVAALIVSLGEFGIILSLPLWLQNVLGYSALQTGFVLLALAVGSFVASGFAATAGQRIGALRIVRLGIGAEIVGVAAVGFVVSSSTPWWAIVPCLFVYGFGVGLATAQLTGVVLQDVPVERSGEASGAQSTARQIGSALGIAVLGTVLFTSTNTLLEHRLEDAGTPSATATQVADAVVTSSGGAIAGLREQDPSAADVAAGAFSDGTRAAAWSAAGFLVLGLAATLRLRSRREDVDATAPDGASATAVATD</sequence>